<accession>A0A6J5BUV5</accession>
<name>A0A6J5BUV5_9BURK</name>
<organism evidence="2 3">
    <name type="scientific">Achromobacter insuavis</name>
    <dbReference type="NCBI Taxonomy" id="1287735"/>
    <lineage>
        <taxon>Bacteria</taxon>
        <taxon>Pseudomonadati</taxon>
        <taxon>Pseudomonadota</taxon>
        <taxon>Betaproteobacteria</taxon>
        <taxon>Burkholderiales</taxon>
        <taxon>Alcaligenaceae</taxon>
        <taxon>Achromobacter</taxon>
    </lineage>
</organism>
<protein>
    <submittedName>
        <fullName evidence="2">Uncharacterized protein</fullName>
    </submittedName>
</protein>
<evidence type="ECO:0000313" key="3">
    <source>
        <dbReference type="Proteomes" id="UP000507979"/>
    </source>
</evidence>
<feature type="chain" id="PRO_5026688956" evidence="1">
    <location>
        <begin position="16"/>
        <end position="69"/>
    </location>
</feature>
<dbReference type="AlphaFoldDB" id="A0A6J5BUV5"/>
<feature type="signal peptide" evidence="1">
    <location>
        <begin position="1"/>
        <end position="15"/>
    </location>
</feature>
<sequence>MMLAPSPMLWLQATAASGAAVMMNIIDTEPTTLLASAATNTGWRATSPSGRAGRPACASAAAAGASVSR</sequence>
<dbReference type="Proteomes" id="UP000507979">
    <property type="component" value="Unassembled WGS sequence"/>
</dbReference>
<evidence type="ECO:0000256" key="1">
    <source>
        <dbReference type="SAM" id="SignalP"/>
    </source>
</evidence>
<reference evidence="2 3" key="1">
    <citation type="submission" date="2020-04" db="EMBL/GenBank/DDBJ databases">
        <authorList>
            <person name="De Canck E."/>
        </authorList>
    </citation>
    <scope>NUCLEOTIDE SEQUENCE [LARGE SCALE GENOMIC DNA]</scope>
    <source>
        <strain evidence="2 3">LMG 26845</strain>
    </source>
</reference>
<keyword evidence="1" id="KW-0732">Signal</keyword>
<gene>
    <name evidence="2" type="ORF">LMG26845_06017</name>
</gene>
<evidence type="ECO:0000313" key="2">
    <source>
        <dbReference type="EMBL" id="CAB3715462.1"/>
    </source>
</evidence>
<proteinExistence type="predicted"/>
<dbReference type="EMBL" id="CADIJR010000133">
    <property type="protein sequence ID" value="CAB3715462.1"/>
    <property type="molecule type" value="Genomic_DNA"/>
</dbReference>
<keyword evidence="3" id="KW-1185">Reference proteome</keyword>